<dbReference type="InterPro" id="IPR008586">
    <property type="entry name" value="DUF868_pln"/>
</dbReference>
<comment type="caution">
    <text evidence="1">The sequence shown here is derived from an EMBL/GenBank/DDBJ whole genome shotgun (WGS) entry which is preliminary data.</text>
</comment>
<protein>
    <submittedName>
        <fullName evidence="1">Uncharacterized protein</fullName>
    </submittedName>
</protein>
<evidence type="ECO:0000313" key="1">
    <source>
        <dbReference type="EMBL" id="DAD39907.1"/>
    </source>
</evidence>
<dbReference type="PANTHER" id="PTHR31972:SF3">
    <property type="entry name" value="OS09G0416600 PROTEIN"/>
    <property type="match status" value="1"/>
</dbReference>
<organism evidence="1 2">
    <name type="scientific">Nelumbo nucifera</name>
    <name type="common">Sacred lotus</name>
    <dbReference type="NCBI Taxonomy" id="4432"/>
    <lineage>
        <taxon>Eukaryota</taxon>
        <taxon>Viridiplantae</taxon>
        <taxon>Streptophyta</taxon>
        <taxon>Embryophyta</taxon>
        <taxon>Tracheophyta</taxon>
        <taxon>Spermatophyta</taxon>
        <taxon>Magnoliopsida</taxon>
        <taxon>Proteales</taxon>
        <taxon>Nelumbonaceae</taxon>
        <taxon>Nelumbo</taxon>
    </lineage>
</organism>
<accession>A0A822Z500</accession>
<name>A0A822Z500_NELNU</name>
<dbReference type="Pfam" id="PF05910">
    <property type="entry name" value="DUF868"/>
    <property type="match status" value="1"/>
</dbReference>
<proteinExistence type="predicted"/>
<dbReference type="AlphaFoldDB" id="A0A822Z500"/>
<dbReference type="EMBL" id="DUZY01000005">
    <property type="protein sequence ID" value="DAD39907.1"/>
    <property type="molecule type" value="Genomic_DNA"/>
</dbReference>
<sequence>MKKVEIYWDLTKAKFVTSSPEPQSGFYVNVIIDGVMILLVVDSQREVYNRTKTRKPNQVLSVIAA</sequence>
<gene>
    <name evidence="1" type="ORF">HUJ06_014230</name>
</gene>
<dbReference type="PANTHER" id="PTHR31972">
    <property type="entry name" value="EXPRESSED PROTEIN"/>
    <property type="match status" value="1"/>
</dbReference>
<keyword evidence="2" id="KW-1185">Reference proteome</keyword>
<evidence type="ECO:0000313" key="2">
    <source>
        <dbReference type="Proteomes" id="UP000607653"/>
    </source>
</evidence>
<dbReference type="Proteomes" id="UP000607653">
    <property type="component" value="Unassembled WGS sequence"/>
</dbReference>
<reference evidence="1 2" key="1">
    <citation type="journal article" date="2020" name="Mol. Biol. Evol.">
        <title>Distinct Expression and Methylation Patterns for Genes with Different Fates following a Single Whole-Genome Duplication in Flowering Plants.</title>
        <authorList>
            <person name="Shi T."/>
            <person name="Rahmani R.S."/>
            <person name="Gugger P.F."/>
            <person name="Wang M."/>
            <person name="Li H."/>
            <person name="Zhang Y."/>
            <person name="Li Z."/>
            <person name="Wang Q."/>
            <person name="Van de Peer Y."/>
            <person name="Marchal K."/>
            <person name="Chen J."/>
        </authorList>
    </citation>
    <scope>NUCLEOTIDE SEQUENCE [LARGE SCALE GENOMIC DNA]</scope>
    <source>
        <tissue evidence="1">Leaf</tissue>
    </source>
</reference>